<evidence type="ECO:0000313" key="1">
    <source>
        <dbReference type="EMBL" id="KAI0040061.1"/>
    </source>
</evidence>
<accession>A0ACB8R7F9</accession>
<organism evidence="1 2">
    <name type="scientific">Auriscalpium vulgare</name>
    <dbReference type="NCBI Taxonomy" id="40419"/>
    <lineage>
        <taxon>Eukaryota</taxon>
        <taxon>Fungi</taxon>
        <taxon>Dikarya</taxon>
        <taxon>Basidiomycota</taxon>
        <taxon>Agaricomycotina</taxon>
        <taxon>Agaricomycetes</taxon>
        <taxon>Russulales</taxon>
        <taxon>Auriscalpiaceae</taxon>
        <taxon>Auriscalpium</taxon>
    </lineage>
</organism>
<name>A0ACB8R7F9_9AGAM</name>
<sequence>MGHFLKSSDIATLLLNVAPVITISSVLAKLMPIEATHITSILFIAVGLFQTPSDTARSLPSVTPFLVTSLISLLGIFPDPSDIVTLQEEPEGTKQIVGAKIRIEPLRHSFATMKRKLSTVLAMDYPITLEISVDLWHAEEHPTRRKEAESAKAVLKRVFQELLLPQCHRWQTLSFELPNELLRSLDEILGDVPADWTGLVGLTGVDFKEVHNGSYLGQTNQRAVTPTTVGLRPNYFAQSCNLASITFRSCLPDAPWTLPAFATTRRVSFSKSFSHMDEFLAVLQPLTATSPTALELRDLKLGTSQNAGDVMVDIQNVTSLVIQDRPNVLPDHMTGSEVLLRLRLPDLTRLEVSMTTEDWPRVSDVREVKDRSALALNTFLLSNPPILLNYQAVRFMQSELAGETKHAFEHLLIQRARKRQKDGWALLWGCINKSSSRDASLDFQNFPWPTLEIIDASQGELIQAADVERFIRILGASYAGSLPTLSNLRTLDLSWETCEKNLDMVRDSDKQAVERGVKIVRACLKDTILRTVLLRFRDKVHAVQGRVVFDAEDEDHLHWADEFPWLEAFKVSEDILADDVETFFTWLSSPVNWAREVRSILTSETPLPQDVETAKKVLRDVVKRNHPGADGARVIMRCLSALFEKLSVE</sequence>
<comment type="caution">
    <text evidence="1">The sequence shown here is derived from an EMBL/GenBank/DDBJ whole genome shotgun (WGS) entry which is preliminary data.</text>
</comment>
<protein>
    <submittedName>
        <fullName evidence="1">Uncharacterized protein</fullName>
    </submittedName>
</protein>
<reference evidence="1" key="1">
    <citation type="submission" date="2021-02" db="EMBL/GenBank/DDBJ databases">
        <authorList>
            <consortium name="DOE Joint Genome Institute"/>
            <person name="Ahrendt S."/>
            <person name="Looney B.P."/>
            <person name="Miyauchi S."/>
            <person name="Morin E."/>
            <person name="Drula E."/>
            <person name="Courty P.E."/>
            <person name="Chicoki N."/>
            <person name="Fauchery L."/>
            <person name="Kohler A."/>
            <person name="Kuo A."/>
            <person name="Labutti K."/>
            <person name="Pangilinan J."/>
            <person name="Lipzen A."/>
            <person name="Riley R."/>
            <person name="Andreopoulos W."/>
            <person name="He G."/>
            <person name="Johnson J."/>
            <person name="Barry K.W."/>
            <person name="Grigoriev I.V."/>
            <person name="Nagy L."/>
            <person name="Hibbett D."/>
            <person name="Henrissat B."/>
            <person name="Matheny P.B."/>
            <person name="Labbe J."/>
            <person name="Martin F."/>
        </authorList>
    </citation>
    <scope>NUCLEOTIDE SEQUENCE</scope>
    <source>
        <strain evidence="1">FP105234-sp</strain>
    </source>
</reference>
<evidence type="ECO:0000313" key="2">
    <source>
        <dbReference type="Proteomes" id="UP000814033"/>
    </source>
</evidence>
<proteinExistence type="predicted"/>
<reference evidence="1" key="2">
    <citation type="journal article" date="2022" name="New Phytol.">
        <title>Evolutionary transition to the ectomycorrhizal habit in the genomes of a hyperdiverse lineage of mushroom-forming fungi.</title>
        <authorList>
            <person name="Looney B."/>
            <person name="Miyauchi S."/>
            <person name="Morin E."/>
            <person name="Drula E."/>
            <person name="Courty P.E."/>
            <person name="Kohler A."/>
            <person name="Kuo A."/>
            <person name="LaButti K."/>
            <person name="Pangilinan J."/>
            <person name="Lipzen A."/>
            <person name="Riley R."/>
            <person name="Andreopoulos W."/>
            <person name="He G."/>
            <person name="Johnson J."/>
            <person name="Nolan M."/>
            <person name="Tritt A."/>
            <person name="Barry K.W."/>
            <person name="Grigoriev I.V."/>
            <person name="Nagy L.G."/>
            <person name="Hibbett D."/>
            <person name="Henrissat B."/>
            <person name="Matheny P.B."/>
            <person name="Labbe J."/>
            <person name="Martin F.M."/>
        </authorList>
    </citation>
    <scope>NUCLEOTIDE SEQUENCE</scope>
    <source>
        <strain evidence="1">FP105234-sp</strain>
    </source>
</reference>
<dbReference type="Proteomes" id="UP000814033">
    <property type="component" value="Unassembled WGS sequence"/>
</dbReference>
<gene>
    <name evidence="1" type="ORF">FA95DRAFT_928223</name>
</gene>
<keyword evidence="2" id="KW-1185">Reference proteome</keyword>
<dbReference type="EMBL" id="MU276232">
    <property type="protein sequence ID" value="KAI0040061.1"/>
    <property type="molecule type" value="Genomic_DNA"/>
</dbReference>